<proteinExistence type="predicted"/>
<reference evidence="1 2" key="1">
    <citation type="journal article" date="2019" name="Commun. Biol.">
        <title>The bagworm genome reveals a unique fibroin gene that provides high tensile strength.</title>
        <authorList>
            <person name="Kono N."/>
            <person name="Nakamura H."/>
            <person name="Ohtoshi R."/>
            <person name="Tomita M."/>
            <person name="Numata K."/>
            <person name="Arakawa K."/>
        </authorList>
    </citation>
    <scope>NUCLEOTIDE SEQUENCE [LARGE SCALE GENOMIC DNA]</scope>
</reference>
<dbReference type="Proteomes" id="UP000299102">
    <property type="component" value="Unassembled WGS sequence"/>
</dbReference>
<keyword evidence="2" id="KW-1185">Reference proteome</keyword>
<name>A0A4C1Z2N1_EUMVA</name>
<evidence type="ECO:0000313" key="2">
    <source>
        <dbReference type="Proteomes" id="UP000299102"/>
    </source>
</evidence>
<protein>
    <submittedName>
        <fullName evidence="1">Uncharacterized protein</fullName>
    </submittedName>
</protein>
<accession>A0A4C1Z2N1</accession>
<organism evidence="1 2">
    <name type="scientific">Eumeta variegata</name>
    <name type="common">Bagworm moth</name>
    <name type="synonym">Eumeta japonica</name>
    <dbReference type="NCBI Taxonomy" id="151549"/>
    <lineage>
        <taxon>Eukaryota</taxon>
        <taxon>Metazoa</taxon>
        <taxon>Ecdysozoa</taxon>
        <taxon>Arthropoda</taxon>
        <taxon>Hexapoda</taxon>
        <taxon>Insecta</taxon>
        <taxon>Pterygota</taxon>
        <taxon>Neoptera</taxon>
        <taxon>Endopterygota</taxon>
        <taxon>Lepidoptera</taxon>
        <taxon>Glossata</taxon>
        <taxon>Ditrysia</taxon>
        <taxon>Tineoidea</taxon>
        <taxon>Psychidae</taxon>
        <taxon>Oiketicinae</taxon>
        <taxon>Eumeta</taxon>
    </lineage>
</organism>
<sequence>MPHMPPTSSSRGVHRHSDRVCETKRKKLASFGYARICDFTTSCPVWGGQRPDSRCTSTTCCHFYPKRENARPSMLRDYGGYSVYLNPRMSITYP</sequence>
<gene>
    <name evidence="1" type="ORF">EVAR_58459_1</name>
</gene>
<comment type="caution">
    <text evidence="1">The sequence shown here is derived from an EMBL/GenBank/DDBJ whole genome shotgun (WGS) entry which is preliminary data.</text>
</comment>
<dbReference type="AlphaFoldDB" id="A0A4C1Z2N1"/>
<dbReference type="EMBL" id="BGZK01001598">
    <property type="protein sequence ID" value="GBP83011.1"/>
    <property type="molecule type" value="Genomic_DNA"/>
</dbReference>
<evidence type="ECO:0000313" key="1">
    <source>
        <dbReference type="EMBL" id="GBP83011.1"/>
    </source>
</evidence>